<keyword evidence="1" id="KW-0004">4Fe-4S</keyword>
<feature type="domain" description="4Fe-4S ferredoxin-type" evidence="5">
    <location>
        <begin position="452"/>
        <end position="483"/>
    </location>
</feature>
<gene>
    <name evidence="6" type="ORF">DFQ59_109110</name>
</gene>
<organism evidence="6 7">
    <name type="scientific">Thioalbus denitrificans</name>
    <dbReference type="NCBI Taxonomy" id="547122"/>
    <lineage>
        <taxon>Bacteria</taxon>
        <taxon>Pseudomonadati</taxon>
        <taxon>Pseudomonadota</taxon>
        <taxon>Gammaproteobacteria</taxon>
        <taxon>Chromatiales</taxon>
        <taxon>Ectothiorhodospiraceae</taxon>
        <taxon>Thioalbus</taxon>
    </lineage>
</organism>
<dbReference type="SUPFAM" id="SSF54862">
    <property type="entry name" value="4Fe-4S ferredoxins"/>
    <property type="match status" value="1"/>
</dbReference>
<dbReference type="Proteomes" id="UP000252707">
    <property type="component" value="Unassembled WGS sequence"/>
</dbReference>
<keyword evidence="4" id="KW-0411">Iron-sulfur</keyword>
<dbReference type="GO" id="GO:0046872">
    <property type="term" value="F:metal ion binding"/>
    <property type="evidence" value="ECO:0007669"/>
    <property type="project" value="UniProtKB-KW"/>
</dbReference>
<keyword evidence="2" id="KW-0479">Metal-binding</keyword>
<evidence type="ECO:0000256" key="1">
    <source>
        <dbReference type="ARBA" id="ARBA00022485"/>
    </source>
</evidence>
<evidence type="ECO:0000256" key="3">
    <source>
        <dbReference type="ARBA" id="ARBA00023004"/>
    </source>
</evidence>
<sequence>MLSDNPLNQLLTRTGPEGQARHAALAAAAARLERAAPTALVGYASRGAVLIIGPEAEALDAAGRLAGLPRRVVLATEPATEAGGAPEAVICLHGRLAGLAGHLGGFSATAETTAGVQDLTAVLDDGHNAFDLVLDLQPEPALAGRVAPPGYYAPATGATTLEAALEELPGLVGEFEKPTYFHYDPDLCAHGRRGVTACTRCIDACPTRAITSLGDQVAVDPHLCQGFGSCASACPSGAIRYSQPSLQDSLEALRALLWAYREAGGATPRLLIHDRGEGLEWLTARATGLPESVVPFVVEEAGSLGLEAWLGALAYGAAEVMVLFTPATAPLVRAEMERQVGVAGALLEGMGHGAERVRTITAASAEGLVAALGEGAAMAPVSAAAYRGTNSKREMAFWALDHLHGNAPEPRPLTSLPAGAPFGTAQVDAQSCTLCLSCVGVCPGRALQDGYDRPQLNFIEANCLQCGMCTRVCPEDAIWISPRLLFDPQARARPRVLHEEEPFHCVGCGKPFATRKVVDRMTEKLRGHWMYQDGRAMARLQMCEDCRVRSLFEEQGGQFITPGSPSA</sequence>
<dbReference type="AlphaFoldDB" id="A0A369BZ27"/>
<evidence type="ECO:0000256" key="4">
    <source>
        <dbReference type="ARBA" id="ARBA00023014"/>
    </source>
</evidence>
<dbReference type="Gene3D" id="3.30.70.20">
    <property type="match status" value="2"/>
</dbReference>
<keyword evidence="3" id="KW-0408">Iron</keyword>
<dbReference type="InterPro" id="IPR050572">
    <property type="entry name" value="Fe-S_Ferredoxin"/>
</dbReference>
<feature type="domain" description="4Fe-4S ferredoxin-type" evidence="5">
    <location>
        <begin position="215"/>
        <end position="244"/>
    </location>
</feature>
<comment type="caution">
    <text evidence="6">The sequence shown here is derived from an EMBL/GenBank/DDBJ whole genome shotgun (WGS) entry which is preliminary data.</text>
</comment>
<dbReference type="RefSeq" id="WP_114280660.1">
    <property type="nucleotide sequence ID" value="NZ_QPJY01000009.1"/>
</dbReference>
<reference evidence="6 7" key="1">
    <citation type="submission" date="2018-07" db="EMBL/GenBank/DDBJ databases">
        <title>Genomic Encyclopedia of Type Strains, Phase IV (KMG-IV): sequencing the most valuable type-strain genomes for metagenomic binning, comparative biology and taxonomic classification.</title>
        <authorList>
            <person name="Goeker M."/>
        </authorList>
    </citation>
    <scope>NUCLEOTIDE SEQUENCE [LARGE SCALE GENOMIC DNA]</scope>
    <source>
        <strain evidence="6 7">DSM 26407</strain>
    </source>
</reference>
<evidence type="ECO:0000313" key="6">
    <source>
        <dbReference type="EMBL" id="RCX26581.1"/>
    </source>
</evidence>
<dbReference type="PANTHER" id="PTHR43687:SF4">
    <property type="entry name" value="BLR5484 PROTEIN"/>
    <property type="match status" value="1"/>
</dbReference>
<dbReference type="PROSITE" id="PS00198">
    <property type="entry name" value="4FE4S_FER_1"/>
    <property type="match status" value="1"/>
</dbReference>
<dbReference type="InterPro" id="IPR017900">
    <property type="entry name" value="4Fe4S_Fe_S_CS"/>
</dbReference>
<name>A0A369BZ27_9GAMM</name>
<dbReference type="GO" id="GO:0051539">
    <property type="term" value="F:4 iron, 4 sulfur cluster binding"/>
    <property type="evidence" value="ECO:0007669"/>
    <property type="project" value="UniProtKB-KW"/>
</dbReference>
<dbReference type="PANTHER" id="PTHR43687">
    <property type="entry name" value="ADENYLYLSULFATE REDUCTASE, BETA SUBUNIT"/>
    <property type="match status" value="1"/>
</dbReference>
<dbReference type="OrthoDB" id="6117400at2"/>
<keyword evidence="7" id="KW-1185">Reference proteome</keyword>
<dbReference type="InterPro" id="IPR017896">
    <property type="entry name" value="4Fe4S_Fe-S-bd"/>
</dbReference>
<feature type="domain" description="4Fe-4S ferredoxin-type" evidence="5">
    <location>
        <begin position="423"/>
        <end position="448"/>
    </location>
</feature>
<evidence type="ECO:0000259" key="5">
    <source>
        <dbReference type="PROSITE" id="PS51379"/>
    </source>
</evidence>
<dbReference type="PROSITE" id="PS51379">
    <property type="entry name" value="4FE4S_FER_2"/>
    <property type="match status" value="3"/>
</dbReference>
<evidence type="ECO:0000313" key="7">
    <source>
        <dbReference type="Proteomes" id="UP000252707"/>
    </source>
</evidence>
<accession>A0A369BZ27</accession>
<dbReference type="Pfam" id="PF13187">
    <property type="entry name" value="Fer4_9"/>
    <property type="match status" value="1"/>
</dbReference>
<proteinExistence type="predicted"/>
<protein>
    <submittedName>
        <fullName evidence="6">Ferredoxin</fullName>
    </submittedName>
</protein>
<dbReference type="EMBL" id="QPJY01000009">
    <property type="protein sequence ID" value="RCX26581.1"/>
    <property type="molecule type" value="Genomic_DNA"/>
</dbReference>
<dbReference type="Pfam" id="PF12838">
    <property type="entry name" value="Fer4_7"/>
    <property type="match status" value="1"/>
</dbReference>
<evidence type="ECO:0000256" key="2">
    <source>
        <dbReference type="ARBA" id="ARBA00022723"/>
    </source>
</evidence>